<feature type="compositionally biased region" description="Polar residues" evidence="1">
    <location>
        <begin position="26"/>
        <end position="38"/>
    </location>
</feature>
<organism evidence="2 3">
    <name type="scientific">Cnephaeus nilssonii</name>
    <name type="common">Northern bat</name>
    <name type="synonym">Eptesicus nilssonii</name>
    <dbReference type="NCBI Taxonomy" id="3371016"/>
    <lineage>
        <taxon>Eukaryota</taxon>
        <taxon>Metazoa</taxon>
        <taxon>Chordata</taxon>
        <taxon>Craniata</taxon>
        <taxon>Vertebrata</taxon>
        <taxon>Euteleostomi</taxon>
        <taxon>Mammalia</taxon>
        <taxon>Eutheria</taxon>
        <taxon>Laurasiatheria</taxon>
        <taxon>Chiroptera</taxon>
        <taxon>Yangochiroptera</taxon>
        <taxon>Vespertilionidae</taxon>
        <taxon>Cnephaeus</taxon>
    </lineage>
</organism>
<evidence type="ECO:0000256" key="1">
    <source>
        <dbReference type="SAM" id="MobiDB-lite"/>
    </source>
</evidence>
<evidence type="ECO:0000313" key="3">
    <source>
        <dbReference type="Proteomes" id="UP001177744"/>
    </source>
</evidence>
<feature type="region of interest" description="Disordered" evidence="1">
    <location>
        <begin position="1"/>
        <end position="112"/>
    </location>
</feature>
<sequence length="112" mass="11339">MYTCSPGPTARCPPAPPAPPPPPAGSLTQPLSAVSGRQLQAEDPDADTEEDRSVTEGPGEEIIRPRPQGSSPVYECVTEGAGFGLRVRPLDGDPGLGEGSRGPVAASPPASP</sequence>
<protein>
    <submittedName>
        <fullName evidence="2">Uncharacterized protein</fullName>
    </submittedName>
</protein>
<evidence type="ECO:0000313" key="2">
    <source>
        <dbReference type="EMBL" id="KAK1339527.1"/>
    </source>
</evidence>
<proteinExistence type="predicted"/>
<reference evidence="2" key="1">
    <citation type="submission" date="2023-06" db="EMBL/GenBank/DDBJ databases">
        <title>Reference genome for the Northern bat (Eptesicus nilssonii), a most northern bat species.</title>
        <authorList>
            <person name="Laine V.N."/>
            <person name="Pulliainen A.T."/>
            <person name="Lilley T.M."/>
        </authorList>
    </citation>
    <scope>NUCLEOTIDE SEQUENCE</scope>
    <source>
        <strain evidence="2">BLF_Eptnil</strain>
        <tissue evidence="2">Kidney</tissue>
    </source>
</reference>
<name>A0AA40LPU5_CNENI</name>
<comment type="caution">
    <text evidence="2">The sequence shown here is derived from an EMBL/GenBank/DDBJ whole genome shotgun (WGS) entry which is preliminary data.</text>
</comment>
<dbReference type="Proteomes" id="UP001177744">
    <property type="component" value="Unassembled WGS sequence"/>
</dbReference>
<dbReference type="EMBL" id="JAULJE010000009">
    <property type="protein sequence ID" value="KAK1339527.1"/>
    <property type="molecule type" value="Genomic_DNA"/>
</dbReference>
<feature type="compositionally biased region" description="Pro residues" evidence="1">
    <location>
        <begin position="11"/>
        <end position="24"/>
    </location>
</feature>
<dbReference type="AlphaFoldDB" id="A0AA40LPU5"/>
<keyword evidence="3" id="KW-1185">Reference proteome</keyword>
<gene>
    <name evidence="2" type="ORF">QTO34_020210</name>
</gene>
<accession>A0AA40LPU5</accession>